<evidence type="ECO:0000256" key="3">
    <source>
        <dbReference type="ARBA" id="ARBA00022692"/>
    </source>
</evidence>
<dbReference type="PANTHER" id="PTHR35007:SF1">
    <property type="entry name" value="PILUS ASSEMBLY PROTEIN"/>
    <property type="match status" value="1"/>
</dbReference>
<keyword evidence="3 6" id="KW-0812">Transmembrane</keyword>
<dbReference type="Proteomes" id="UP001597178">
    <property type="component" value="Unassembled WGS sequence"/>
</dbReference>
<protein>
    <submittedName>
        <fullName evidence="8">Type II secretion system F family protein</fullName>
    </submittedName>
</protein>
<comment type="caution">
    <text evidence="8">The sequence shown here is derived from an EMBL/GenBank/DDBJ whole genome shotgun (WGS) entry which is preliminary data.</text>
</comment>
<evidence type="ECO:0000313" key="9">
    <source>
        <dbReference type="Proteomes" id="UP001597178"/>
    </source>
</evidence>
<dbReference type="Pfam" id="PF00482">
    <property type="entry name" value="T2SSF"/>
    <property type="match status" value="1"/>
</dbReference>
<proteinExistence type="predicted"/>
<evidence type="ECO:0000313" key="8">
    <source>
        <dbReference type="EMBL" id="MFD1362716.1"/>
    </source>
</evidence>
<keyword evidence="2" id="KW-1003">Cell membrane</keyword>
<evidence type="ECO:0000256" key="4">
    <source>
        <dbReference type="ARBA" id="ARBA00022989"/>
    </source>
</evidence>
<evidence type="ECO:0000259" key="7">
    <source>
        <dbReference type="Pfam" id="PF00482"/>
    </source>
</evidence>
<evidence type="ECO:0000256" key="1">
    <source>
        <dbReference type="ARBA" id="ARBA00004651"/>
    </source>
</evidence>
<keyword evidence="4 6" id="KW-1133">Transmembrane helix</keyword>
<reference evidence="9" key="1">
    <citation type="journal article" date="2019" name="Int. J. Syst. Evol. Microbiol.">
        <title>The Global Catalogue of Microorganisms (GCM) 10K type strain sequencing project: providing services to taxonomists for standard genome sequencing and annotation.</title>
        <authorList>
            <consortium name="The Broad Institute Genomics Platform"/>
            <consortium name="The Broad Institute Genome Sequencing Center for Infectious Disease"/>
            <person name="Wu L."/>
            <person name="Ma J."/>
        </authorList>
    </citation>
    <scope>NUCLEOTIDE SEQUENCE [LARGE SCALE GENOMIC DNA]</scope>
    <source>
        <strain evidence="9">CCUG 54822</strain>
    </source>
</reference>
<feature type="transmembrane region" description="Helical" evidence="6">
    <location>
        <begin position="218"/>
        <end position="241"/>
    </location>
</feature>
<name>A0ABW3ZWF4_9BACI</name>
<feature type="domain" description="Type II secretion system protein GspF" evidence="7">
    <location>
        <begin position="115"/>
        <end position="231"/>
    </location>
</feature>
<accession>A0ABW3ZWF4</accession>
<organism evidence="8 9">
    <name type="scientific">Lentibacillus salinarum</name>
    <dbReference type="NCBI Taxonomy" id="446820"/>
    <lineage>
        <taxon>Bacteria</taxon>
        <taxon>Bacillati</taxon>
        <taxon>Bacillota</taxon>
        <taxon>Bacilli</taxon>
        <taxon>Bacillales</taxon>
        <taxon>Bacillaceae</taxon>
        <taxon>Lentibacillus</taxon>
    </lineage>
</organism>
<gene>
    <name evidence="8" type="ORF">ACFQ4A_13735</name>
</gene>
<evidence type="ECO:0000256" key="5">
    <source>
        <dbReference type="ARBA" id="ARBA00023136"/>
    </source>
</evidence>
<keyword evidence="9" id="KW-1185">Reference proteome</keyword>
<keyword evidence="5 6" id="KW-0472">Membrane</keyword>
<dbReference type="PANTHER" id="PTHR35007">
    <property type="entry name" value="INTEGRAL MEMBRANE PROTEIN-RELATED"/>
    <property type="match status" value="1"/>
</dbReference>
<feature type="transmembrane region" description="Helical" evidence="6">
    <location>
        <begin position="61"/>
        <end position="89"/>
    </location>
</feature>
<dbReference type="InterPro" id="IPR018076">
    <property type="entry name" value="T2SS_GspF_dom"/>
</dbReference>
<feature type="transmembrane region" description="Helical" evidence="6">
    <location>
        <begin position="253"/>
        <end position="273"/>
    </location>
</feature>
<evidence type="ECO:0000256" key="6">
    <source>
        <dbReference type="SAM" id="Phobius"/>
    </source>
</evidence>
<comment type="subcellular location">
    <subcellularLocation>
        <location evidence="1">Cell membrane</location>
        <topology evidence="1">Multi-pass membrane protein</topology>
    </subcellularLocation>
</comment>
<dbReference type="EMBL" id="JBHTNH010000028">
    <property type="protein sequence ID" value="MFD1362716.1"/>
    <property type="molecule type" value="Genomic_DNA"/>
</dbReference>
<evidence type="ECO:0000256" key="2">
    <source>
        <dbReference type="ARBA" id="ARBA00022475"/>
    </source>
</evidence>
<dbReference type="RefSeq" id="WP_382401537.1">
    <property type="nucleotide sequence ID" value="NZ_JBHTNH010000028.1"/>
</dbReference>
<sequence length="279" mass="30723">MIFVLTTVSVLLLIAGIYTLATNRRKRLNQVIFGEQATSDKKNIPISFKGLPRYLIFTGSFFVAGWFLVGGIFWGAVFAVVGLFMPLFTRGGRKKKQIRRMEKQLEDVLYQGINVLRGGGGLYQFMEYLAEKTPEPLHDVFDTAFVSIQDLGTPPIDALKKAAEDNPDLPDLGMMASALEEAQKNGADLAEVVEMFASDVRNRRALQQEIESKTTQGVLTANLLLGIGIGVPALLQVYGSISENPTLASGSSLIIQIFTAVCYMMMLAGYLIIRRMTQV</sequence>